<feature type="domain" description="Tyrosinase copper-binding" evidence="10">
    <location>
        <begin position="2290"/>
        <end position="2301"/>
    </location>
</feature>
<feature type="domain" description="Tyrosinase copper-binding" evidence="10">
    <location>
        <begin position="2699"/>
        <end position="2710"/>
    </location>
</feature>
<feature type="domain" description="Tyrosinase copper-binding" evidence="10">
    <location>
        <begin position="4800"/>
        <end position="4811"/>
    </location>
</feature>
<feature type="domain" description="Tyrosinase copper-binding" evidence="9">
    <location>
        <begin position="485"/>
        <end position="502"/>
    </location>
</feature>
<protein>
    <submittedName>
        <fullName evidence="12">Hemocyanin 1-like</fullName>
    </submittedName>
</protein>
<feature type="domain" description="Tyrosinase copper-binding" evidence="9">
    <location>
        <begin position="4239"/>
        <end position="4256"/>
    </location>
</feature>
<dbReference type="Proteomes" id="UP000515154">
    <property type="component" value="Linkage group LG5"/>
</dbReference>
<dbReference type="InterPro" id="IPR036848">
    <property type="entry name" value="Haemocyanin_C_sf"/>
</dbReference>
<feature type="domain" description="Tyrosinase copper-binding" evidence="9">
    <location>
        <begin position="1317"/>
        <end position="1334"/>
    </location>
</feature>
<dbReference type="PROSITE" id="PS00497">
    <property type="entry name" value="TYROSINASE_1"/>
    <property type="match status" value="14"/>
</dbReference>
<evidence type="ECO:0000256" key="3">
    <source>
        <dbReference type="ARBA" id="ARBA00022448"/>
    </source>
</evidence>
<dbReference type="PANTHER" id="PTHR11474:SF126">
    <property type="entry name" value="TYROSINASE-LIKE PROTEIN TYR-1-RELATED"/>
    <property type="match status" value="1"/>
</dbReference>
<feature type="domain" description="Tyrosinase copper-binding" evidence="10">
    <location>
        <begin position="3552"/>
        <end position="3563"/>
    </location>
</feature>
<feature type="domain" description="Tyrosinase copper-binding" evidence="10">
    <location>
        <begin position="1454"/>
        <end position="1465"/>
    </location>
</feature>
<feature type="domain" description="Tyrosinase copper-binding" evidence="9">
    <location>
        <begin position="4655"/>
        <end position="4672"/>
    </location>
</feature>
<dbReference type="GO" id="GO:0046872">
    <property type="term" value="F:metal ion binding"/>
    <property type="evidence" value="ECO:0007669"/>
    <property type="project" value="UniProtKB-KW"/>
</dbReference>
<feature type="domain" description="Tyrosinase copper-binding" evidence="9">
    <location>
        <begin position="1733"/>
        <end position="1750"/>
    </location>
</feature>
<keyword evidence="6" id="KW-0677">Repeat</keyword>
<evidence type="ECO:0000256" key="4">
    <source>
        <dbReference type="ARBA" id="ARBA00022621"/>
    </source>
</evidence>
<name>A0A6P7SER3_9MOLL</name>
<dbReference type="Gene3D" id="1.10.1280.10">
    <property type="entry name" value="Di-copper center containing domain from catechol oxidase"/>
    <property type="match status" value="14"/>
</dbReference>
<feature type="domain" description="Tyrosinase copper-binding" evidence="9">
    <location>
        <begin position="2566"/>
        <end position="2583"/>
    </location>
</feature>
<evidence type="ECO:0000259" key="9">
    <source>
        <dbReference type="PROSITE" id="PS00497"/>
    </source>
</evidence>
<dbReference type="PANTHER" id="PTHR11474">
    <property type="entry name" value="TYROSINASE FAMILY MEMBER"/>
    <property type="match status" value="1"/>
</dbReference>
<feature type="domain" description="Tyrosinase copper-binding" evidence="9">
    <location>
        <begin position="899"/>
        <end position="917"/>
    </location>
</feature>
<dbReference type="PRINTS" id="PR00092">
    <property type="entry name" value="TYROSINASE"/>
</dbReference>
<keyword evidence="5" id="KW-0479">Metal-binding</keyword>
<feature type="non-terminal residue" evidence="12">
    <location>
        <position position="1"/>
    </location>
</feature>
<feature type="domain" description="Tyrosinase copper-binding" evidence="9">
    <location>
        <begin position="64"/>
        <end position="81"/>
    </location>
</feature>
<comment type="similarity">
    <text evidence="2">Belongs to the tyrosinase family. Hemocyanin subfamily.</text>
</comment>
<dbReference type="PROSITE" id="PS00498">
    <property type="entry name" value="TYROSINASE_2"/>
    <property type="match status" value="12"/>
</dbReference>
<feature type="domain" description="Tyrosinase copper-binding" evidence="9">
    <location>
        <begin position="2148"/>
        <end position="2165"/>
    </location>
</feature>
<dbReference type="Gene3D" id="2.60.310.10">
    <property type="entry name" value="Haemocyanin C-terminal domain"/>
    <property type="match status" value="14"/>
</dbReference>
<evidence type="ECO:0000313" key="12">
    <source>
        <dbReference type="RefSeq" id="XP_029636914.2"/>
    </source>
</evidence>
<dbReference type="Pfam" id="PF00264">
    <property type="entry name" value="Tyrosinase"/>
    <property type="match status" value="14"/>
</dbReference>
<dbReference type="SUPFAM" id="SSF81277">
    <property type="entry name" value="C-terminal domain of mollusc hemocyanin"/>
    <property type="match status" value="14"/>
</dbReference>
<feature type="domain" description="Tyrosinase copper-binding" evidence="9">
    <location>
        <begin position="5488"/>
        <end position="5505"/>
    </location>
</feature>
<feature type="domain" description="Tyrosinase copper-binding" evidence="10">
    <location>
        <begin position="1042"/>
        <end position="1053"/>
    </location>
</feature>
<dbReference type="RefSeq" id="XP_029636914.2">
    <property type="nucleotide sequence ID" value="XM_029781054.2"/>
</dbReference>
<dbReference type="KEGG" id="osn:115212215"/>
<accession>A0A6P7SER3</accession>
<dbReference type="GO" id="GO:0016491">
    <property type="term" value="F:oxidoreductase activity"/>
    <property type="evidence" value="ECO:0007669"/>
    <property type="project" value="InterPro"/>
</dbReference>
<feature type="domain" description="Tyrosinase copper-binding" evidence="9">
    <location>
        <begin position="2986"/>
        <end position="3003"/>
    </location>
</feature>
<keyword evidence="3" id="KW-0813">Transport</keyword>
<evidence type="ECO:0000256" key="8">
    <source>
        <dbReference type="ARBA" id="ARBA00023157"/>
    </source>
</evidence>
<keyword evidence="8" id="KW-1015">Disulfide bond</keyword>
<comment type="function">
    <text evidence="1">Hemocyanins are copper-containing oxygen carriers occurring freely dissolved in the hemolymph of many mollusks and arthropods.</text>
</comment>
<dbReference type="SUPFAM" id="SSF48056">
    <property type="entry name" value="Di-copper centre-containing domain"/>
    <property type="match status" value="14"/>
</dbReference>
<keyword evidence="4" id="KW-0561">Oxygen transport</keyword>
<evidence type="ECO:0000313" key="11">
    <source>
        <dbReference type="Proteomes" id="UP000515154"/>
    </source>
</evidence>
<gene>
    <name evidence="12" type="primary">LOC115212215</name>
</gene>
<feature type="domain" description="Tyrosinase copper-binding" evidence="9">
    <location>
        <begin position="3407"/>
        <end position="3424"/>
    </location>
</feature>
<feature type="domain" description="Tyrosinase copper-binding" evidence="10">
    <location>
        <begin position="630"/>
        <end position="641"/>
    </location>
</feature>
<feature type="domain" description="Tyrosinase copper-binding" evidence="10">
    <location>
        <begin position="1878"/>
        <end position="1889"/>
    </location>
</feature>
<evidence type="ECO:0000256" key="6">
    <source>
        <dbReference type="ARBA" id="ARBA00022737"/>
    </source>
</evidence>
<feature type="domain" description="Tyrosinase copper-binding" evidence="9">
    <location>
        <begin position="5070"/>
        <end position="5087"/>
    </location>
</feature>
<feature type="domain" description="Tyrosinase copper-binding" evidence="10">
    <location>
        <begin position="3964"/>
        <end position="3975"/>
    </location>
</feature>
<dbReference type="InterPro" id="IPR028999">
    <property type="entry name" value="Beta-sandwich_Haemocyanin"/>
</dbReference>
<evidence type="ECO:0000256" key="5">
    <source>
        <dbReference type="ARBA" id="ARBA00022723"/>
    </source>
</evidence>
<evidence type="ECO:0000256" key="1">
    <source>
        <dbReference type="ARBA" id="ARBA00002958"/>
    </source>
</evidence>
<reference evidence="12" key="1">
    <citation type="submission" date="2025-08" db="UniProtKB">
        <authorList>
            <consortium name="RefSeq"/>
        </authorList>
    </citation>
    <scope>IDENTIFICATION</scope>
</reference>
<evidence type="ECO:0000259" key="10">
    <source>
        <dbReference type="PROSITE" id="PS00498"/>
    </source>
</evidence>
<evidence type="ECO:0000256" key="7">
    <source>
        <dbReference type="ARBA" id="ARBA00023008"/>
    </source>
</evidence>
<dbReference type="Pfam" id="PF14830">
    <property type="entry name" value="Haemocyan_bet_s"/>
    <property type="match status" value="14"/>
</dbReference>
<proteinExistence type="inferred from homology"/>
<organism evidence="11 12">
    <name type="scientific">Octopus sinensis</name>
    <name type="common">East Asian common octopus</name>
    <dbReference type="NCBI Taxonomy" id="2607531"/>
    <lineage>
        <taxon>Eukaryota</taxon>
        <taxon>Metazoa</taxon>
        <taxon>Spiralia</taxon>
        <taxon>Lophotrochozoa</taxon>
        <taxon>Mollusca</taxon>
        <taxon>Cephalopoda</taxon>
        <taxon>Coleoidea</taxon>
        <taxon>Octopodiformes</taxon>
        <taxon>Octopoda</taxon>
        <taxon>Incirrata</taxon>
        <taxon>Octopodidae</taxon>
        <taxon>Octopus</taxon>
    </lineage>
</organism>
<evidence type="ECO:0000256" key="2">
    <source>
        <dbReference type="ARBA" id="ARBA00009470"/>
    </source>
</evidence>
<feature type="domain" description="Tyrosinase copper-binding" evidence="9">
    <location>
        <begin position="3821"/>
        <end position="3839"/>
    </location>
</feature>
<keyword evidence="7" id="KW-0186">Copper</keyword>
<sequence length="5821" mass="666663">SISGNLIRKSVETLTEDEVLNLQVALRVMQDDASPTGFQAIAAYHGEPADCKAPDGSTVVCCLHGMPTFPLWHRLYLVQFEQAMASHGSTLGVPYWDWTQPVDHLPELVSHPLFMDPSSHKAKKNVFYSGDIAFEQKVTARAVDTRLFQSSKGGKNFLLDGILLALEQEDYCHFEVQFEVAHNPIHYLVGGRFAHSMSSLEYTSYDPLFFLHHSNVERLFVIWQALQKHRGLDGSANCGLNMFHKPMEPFGRDTNPISLTKDHAKAVDLFDYNELGYDYDDLHLNGMDIPQLDTLMKEHQQHPRAFANFRLGGIKTSANVRVAVCVPTDDKRHSDNCNNHVGSFFILGGVHEMTWNFGYPFLFEITDVVKSLGVPLDGNYYIHADVTAINGTLLPDGTIPRPTVTYIPAHDFKDADMAPVDKTGLTVRKDLRSLTTEEEHELRIAMERFMDDKSIDGYQALAEFHGLPAKCPEPDAINRVACCVHGMSTFPHWHRLVVMQFEDALIARGSQIGVPYWDWTKPSSELPPMVAAETYEDPYTKEVKPNPFFHAPVEFLHNDVFTKRSVDARLFEKPTKGHHGYLYDGMMLAFEEEDFCDFEVQFEVTHNAIHAWVGGNEPYSMSSLHYTSFDPLFWLHHSQVDRLWAVWQALQIHRGKPYKPYCALSEVHRPLKPFAFEPPLNNNKHTYRHAVPTEVYDYQSDLHYTYDTLFFGGMSVRELQRHIEEDKAKDRVFVGFLLMGIKTSANVDITVDSAGNTYNAGSITILGGSKEMEWRFDRLYKYEITGALAELGVDMRADYSITLQITDINGTALPSTAIPDPIVIFTPGKKESDVVFDELYRSRRDVSSLTHADMNTLRKALQAYEDDKSPNGYQQVAAFHGSTQWCPSPDAAVKYACCHHGMATFPHWHRLLTINFENGLRRNGYQNGIPYWDWTRPISELPALVKEETYLDENGEAHPNPFFSGVIDEAGAQTTRALNPELFVQPPFGEFTPLANEVMYALEQEDFCSFEVQFEIAHNHIHALVGGGEQYSMSSLEYTAYDPLFILHHSNVDRVWAIWQALQKFRGHRYNSANCAIETLRKPMSPFSLTSDINVDSMTREHSVPFDVFDYKKNFHYEYDVLELNGLSIPKLHREINRRRMKGRVFATFMLEGIKQSALVEYYIRAHGATDQVKAGEFYVLGSANEMPWKFDRVYKADITKQMKEAHLHYNDQYHIEYHVKDLAGAEIADVNLEPAIVYEPGLGDFGEVGVWVEPVTSANRIRKNLNSLTTGHIESLRNAFKDMKNDGRYEEIAAFHGLPAQCPNKDGSKVYTCCIHGMPTFPHWHRLYVALVENELLARGSGVAVPYWDWIQPFDHLPALVNEATYYNSRTLHIEPNPFFKGKISFLNSETNRDPQPKLFGNKYLYEHTLFVLEQTDFCEFEVQFEVLHNTIHSWLGGRDPHSMSSLDFTAYDPIFFLHHSNIDRIWAIWQELQRYRKLPYNEANCALPLLNVPMRPFSNTTANHDRITLTHSTPNDVFDYQNVLHYKYDTLSFFDLTITQLEHLIEERKAHDRIFAGFLLHGVKASADVHIYICVPTSKHEENCAHEAGVFSVLGGESEMPWQFDRSFRYEITDQLKLLGLNQNSHFRVKTEVIAVNGSSIHANIFPNPTIIYVPKQGHLADFKHEESNGNLVRKNVERLSLSEMNSLVHALKRMQKDKSSDGFEAIASFHALPPLCPNPTAKHRHACCLHGMATFPHWHRLFVVQFEQALHRHGATVGVPYWDWTRPISEIPAFIASEMYSDPFTKIESHNPFNHGHISFISEDTMTKREVSEYLYEHPVLGKQTWLFDNIALALEQTDYCDFEIQLEIVHNAIHSWIGGKEELSLNHLHYAAYDPLFFLHHSNVDRLWVIWQELQKLRGLSAYESHCALELMKVPLKPFSFGAPYNLNAHTTKLSKPEDMFRYKDNFHYEYDILDTNSMSIDQIEAYIRHQREHDRVFAGFLLSGFGSSAYATFEICVEGGECHEGSHFAVLGGSTEMPWAFDRLYKIEITDVLANNNLAFDSPFTIKTKIVAQNGTELPAGILPEATVVRIPPAKKDIDVDIPLNHIRRNVDSLDERDIQNLMAALTRVKEDKSDHGFQTIAGYHGSTMCPSPDDPKYACCLHGMPVFPHWHRVYLLHFEDSMRRHGSSVATPYWDWTDKLTKLPRLLGDPDYYDAWTDNVIENPFLRGYIEHEDTYTVRDIRPELFEISGGEGSTLYRQVLLMLEQEDYCDFEVQFEVVHNSIHYLVGGHQKYAMSSLVYSSFDPLFYIHHSMVDRLWAIWQALQEHRKLPYDKAYCALEQLSFPMKPFSWETNPNLHTRAAATPQHLFNYHKLGYKYDNLDFHGMDIDQLEKTIHKHQNTDRVFASFLLFGIKTSADVHLKLCNDTTCEDAGVVFVLGGDNEMPWHFDRTYKMDITHVIHKMHIPLEDLYVHGSTIHLEVVIETVDGKVLDSSSLPAPTMIYVPARDFKKEVHKIAAEGAIIRKNVNSLTPTDIKDLRDALAKVQADSSDNGYQKIASYHGIPLSCHYPNGTAYACCQHGMVTFPHWHRLLVKQMEDALVAHGSHIGIPYWDWTTTFANLPVLVTEKENNPFHHAHIDVVNKDTTRAPRAQLFDDPEKGDKSFFYRQIALALEQTDFCDFEIQFEIGHNAIHSWVGGSSQYGMSTLHYTSYDPLFYLHHSNTDRIWAVWQALQKYRGLPYNSANCEINKLTKPLKPFNLDSNHNAVTKAHSTGKTAFNYHDLGYDYDNLNFHGMTIPELEEHLKEIQHEDRVFAGFLLRTIGQSADVNFDICTNDGDCAFGGTFCILGGEHEMFWAFDRLFKYDITTSLKHLRLDAHDDFDIKVTIKSIDGHTLPNSYLTPPTVFFVPAKGHLEEVMMKIPCLFAIVFAFWLCGYIAEGNLIRKSVETLTEDEVLNLQVALRAMQDDASPTGYQAIAAYHGEPADCKAPDGSTVVCCLHGMPTFPLWHRLYLVQFEQAMATHGSTLGVPYWDWTQPVDHLPELVSHPLFMDPSSHKAKKNVFYSGDIAFEQKVTARAVDTRLFQSSKGGKNFLLDGILLALEQEDYCHFEVQFEVAHNPIHYLVGGRFAHSMSSLEYTSYDPLFFLHHSNVERLFVIWQALQKHRGLDGSANCGLNMFHNPMEPFGRDTNPISLTKDHAKAVDLFDYNELGYDYDDLHLNGMDIPQLDTLLKEHQQHPRAFANFRLGGIKTSANVRVAVCVPTDDKRHSDNCNNHVGSFFILGGVHEMTWNFGYPFLFEITDVVKSLGVPLDGNYYIHADVTAINGTLLPDGTIPRPTVTYIPAHDFKDADMAPVDRTGLTVRKDLRSLTIEEEHELRIAMERFMDDKSIDGYQALAEFHGLPAKCPEPDAINRVACCVHGMSTFPHWHRLVVIQFEDALIARGSQIGVPYWDWTKPSSELPPLVAAETYEDPYTKEVKPNPFFHAPVEFLHNDVFTKRSVDARLFEKPTKGHHGYLYDGMMLAFEEEDFCDFEVQFEVTHNAIHAWVGGNEPYSMSSLHYTSFDPLFWLHHSQVDRLWAVWQALQIHRGKPYKPYCALSEVHRPLKPFAFEPPLNNNKHTYRHAVPTEVYDYQSDLHYTYDTLFFGGMSVRELQRHIEEDKAKDRVFVGFLLMGIKTSANVDITVDSAGNTYNAGSITILGGSKEMEWRFDRLYKYEITGALAELGVDMRADYSITLQITDINGTALPSTAIPDPIVIFTPGKKESDVVFDELYRSRRDVSSLTHADMNTLRKALQAYEDDKSPNGYQQVAAFHGSTQWCPSPDAAVKYACCHHGMATFPHWHRLLTINFENGLRRNGYQNGIPYWDWTRPISELPALVKEETYLDENGEAHPNPFFSGVIDEAGAQTTRALNPELFVQPPFGEFTPLANEVMYALEQEDFCSFEVQFEIAHNHIHALVGGGEQYSMSSLEYTAYDPLFILHHSNVDRVWAIWQALQKFRGHRYNSANCAIETLRKPMSPFSLTSDINVDSMTREHSVPFDVFDYKKNFHYEYDVLELNGLSIPKLHREINRRRMKGRVFATFMLEGIKQSALVEYYIRAHGATDQVKAGEFYVLGSANEMPWKFDRVYKADITKQMKEAHLHYNDQYHIEYHVKDLAGAEIADVNLEPAIVYEPGLGDFGEVGVWVEPVTSANRIRKNLNSLTTGHIESLRNAFKDMTTDGRYEEIAAFHGLPAQCPNKDGSKVYTCCIHGMPTFPHWHRLYVALVENELLARGSGVAVPYWDWIQPFDQLPALVNEATYYNSRTLHIEPNPFFKGKISFLNSETKRDPQPKLFGNKYLYEHTLFVLEQTDFCEFEVQFEVLHNTIHSWLGGRDPHSMSSLDFTAYDPIFFLHHSNIDRIWAIWQELQRYRKLPYNEANCALPLLNVPMRPFSNTTANHDRITLTHSTPNDVFDYQNVLHYKYDTLSFFDLTITQLEHLIEERKAHDRIFAGFLLHGVKASADVHIYICVPTSKHEENCAHEAGVFSVLGGESEMPWQFDRSFRYEITDQLKLLGLNQNSHFRIKTEVIAVNGSSIHANIFPNPTIIYVPKQGHLADFKHEESNGNLVRKNVERLSLSEMNSLVHALKRMQKDKSSDGFEAIASFHALPPLCPNPTAKHRHACCLHGMATFPHWHRLFVVQFEQALHRHGATVGVPYWDWTRPISEIPAFIASEMYSDPFTKIESHNPFNHGHISFISEDTMTKREVSEYLYEHPVLGKQTWLFDNIALALEQTDYCDFEIQLEIVHNAIHSWIGGKEELSLNHLHYAAYDPLFFLHHSNVDRLWVIWQELQKLRGLSAYESHCALELMKVPLKPFSFGAPYNLNALTTKLSKPEDMFRYKDNFHYEYDILDTNSMSINQIEAYIRHQREHDRVFAGFLLSGFGSSAYATFEICVEEGECHEGSHFAVLGGSTEMPWAFDRLYKIEITDVLANNNLAFDSPFTIKTKIVAQNGTELPAGILPEATVVRIPPAKKDIDVDIPLNHIRRNVDSLDERDIQNLMAALTRVKEDKSDHGFQTIAGYHGSTMCPSPDDPKYACCLHGMPVFPHWHRVYLLHFEDSMRRHGSSVATPYWDWTDKLTKLPRLLGDPDYYDAWTDNVIENPFLRGYIEHEDTYTVRDIRPELFEISGGEGSTLYRQVLLMLEQEDYCDFEVQFEVVHNSIHYLVGGHQKYAMSSLVYSSFDPLFYIHHSMVDRLWAIWQALQEHRKLPYDKAYCALEQLSFPMKPFSWETNPNLHTRAAATPQHLFNYHKLGYKYDNLDFHGMDIDQLEKTIHKRQNTDRVFASFLLFGIKTSADVHLKLCKDTTCEDAGVVFVLGGDNEMPWHFDRTYKMDITHVIHKMHIPLEDLYVHGSTIHLEVVIETVDGKVLDSSSLPAPTMIYVPARDFKKEVHKIAAEGAIIRKNVNSLTPTDIKDLRDALAKVQADSSDNGYQKIASYHGIPLSCHYPNGTAYACCQHGMVTFPHWHRLLVKQMEDALVAHGSHIGIPYWDWTTTFAHLPVLVAEKENNPFHHAHIDVANKNTTRAPRAQLFDDPEKGDKSFFYRQIALALEQTDFCDFEVQFEIGHNAIHSWVGGSTPYGMSTLHYTSYDPLFYLHHSNTDRIWAVWQALQKYRGLPYNSANCEINKLAKPLKPFNLESNHNAVTKAHSTGNKAFDYHELGYDYDNLNFHGMTIPELEEHLKEIQHEDRVFAGFLLRTIGQSADVNFDICTKDGDCVFGGTFCILGGEHEMFWAFDRLFKYDITSSLKQLRLDAHDDFEIKVTLNGIDGGILPHDYLSPPTVFFMPKKDH</sequence>
<dbReference type="InterPro" id="IPR002227">
    <property type="entry name" value="Tyrosinase_Cu-bd"/>
</dbReference>
<dbReference type="InterPro" id="IPR008922">
    <property type="entry name" value="Di-copper_centre_dom_sf"/>
</dbReference>
<feature type="domain" description="Tyrosinase copper-binding" evidence="10">
    <location>
        <begin position="4376"/>
        <end position="4387"/>
    </location>
</feature>
<dbReference type="InterPro" id="IPR050316">
    <property type="entry name" value="Tyrosinase/Hemocyanin"/>
</dbReference>
<keyword evidence="11" id="KW-1185">Reference proteome</keyword>
<dbReference type="GO" id="GO:0005344">
    <property type="term" value="F:oxygen carrier activity"/>
    <property type="evidence" value="ECO:0007669"/>
    <property type="project" value="UniProtKB-KW"/>
</dbReference>
<feature type="domain" description="Tyrosinase copper-binding" evidence="10">
    <location>
        <begin position="5212"/>
        <end position="5223"/>
    </location>
</feature>
<feature type="domain" description="Tyrosinase copper-binding" evidence="10">
    <location>
        <begin position="5621"/>
        <end position="5632"/>
    </location>
</feature>